<dbReference type="GO" id="GO:0016791">
    <property type="term" value="F:phosphatase activity"/>
    <property type="evidence" value="ECO:0007669"/>
    <property type="project" value="TreeGrafter"/>
</dbReference>
<dbReference type="SMART" id="SM00855">
    <property type="entry name" value="PGAM"/>
    <property type="match status" value="1"/>
</dbReference>
<comment type="caution">
    <text evidence="1">The sequence shown here is derived from an EMBL/GenBank/DDBJ whole genome shotgun (WGS) entry which is preliminary data.</text>
</comment>
<reference evidence="1 2" key="2">
    <citation type="submission" date="2018-06" db="EMBL/GenBank/DDBJ databases">
        <authorList>
            <person name="Zhirakovskaya E."/>
        </authorList>
    </citation>
    <scope>NUCLEOTIDE SEQUENCE [LARGE SCALE GENOMIC DNA]</scope>
    <source>
        <strain evidence="1 2">FBKL4.011</strain>
    </source>
</reference>
<dbReference type="InterPro" id="IPR029033">
    <property type="entry name" value="His_PPase_superfam"/>
</dbReference>
<dbReference type="OrthoDB" id="512570at2"/>
<dbReference type="PANTHER" id="PTHR48100:SF1">
    <property type="entry name" value="HISTIDINE PHOSPHATASE FAMILY PROTEIN-RELATED"/>
    <property type="match status" value="1"/>
</dbReference>
<organism evidence="1 2">
    <name type="scientific">Thermoflavimicrobium daqui</name>
    <dbReference type="NCBI Taxonomy" id="2137476"/>
    <lineage>
        <taxon>Bacteria</taxon>
        <taxon>Bacillati</taxon>
        <taxon>Bacillota</taxon>
        <taxon>Bacilli</taxon>
        <taxon>Bacillales</taxon>
        <taxon>Thermoactinomycetaceae</taxon>
        <taxon>Thermoflavimicrobium</taxon>
    </lineage>
</organism>
<reference evidence="1 2" key="1">
    <citation type="submission" date="2018-06" db="EMBL/GenBank/DDBJ databases">
        <title>Thermoflavimicrobium daqus sp. nov., a thermophilic microbe isolated from Moutai-flavour Daqu.</title>
        <authorList>
            <person name="Wang X."/>
            <person name="Zhou H."/>
        </authorList>
    </citation>
    <scope>NUCLEOTIDE SEQUENCE [LARGE SCALE GENOMIC DNA]</scope>
    <source>
        <strain evidence="1 2">FBKL4.011</strain>
    </source>
</reference>
<evidence type="ECO:0000313" key="2">
    <source>
        <dbReference type="Proteomes" id="UP000251213"/>
    </source>
</evidence>
<dbReference type="InterPro" id="IPR050275">
    <property type="entry name" value="PGM_Phosphatase"/>
</dbReference>
<dbReference type="InterPro" id="IPR013078">
    <property type="entry name" value="His_Pase_superF_clade-1"/>
</dbReference>
<evidence type="ECO:0000313" key="1">
    <source>
        <dbReference type="EMBL" id="RAL21372.1"/>
    </source>
</evidence>
<dbReference type="Gene3D" id="3.40.50.1240">
    <property type="entry name" value="Phosphoglycerate mutase-like"/>
    <property type="match status" value="1"/>
</dbReference>
<sequence length="180" mass="20796">MKHFYVIRHCEAEGQQSDAKLTIKGKKQAIELADFFENIKVDRIISSPYTRAIETIEPLAKMLGLTIIKDERLVERVLCQTALPDWLDWLRASFDHPEMRLSGGETSREAMERVLSVLSDELKQEEQSIVLVSHGNLITLLLHSFDSSYGFASWTNLTNPDIFKLTFDEEKVKIERIWNQ</sequence>
<dbReference type="SUPFAM" id="SSF53254">
    <property type="entry name" value="Phosphoglycerate mutase-like"/>
    <property type="match status" value="1"/>
</dbReference>
<dbReference type="RefSeq" id="WP_113660255.1">
    <property type="nucleotide sequence ID" value="NZ_KZ845677.1"/>
</dbReference>
<dbReference type="Proteomes" id="UP000251213">
    <property type="component" value="Unassembled WGS sequence"/>
</dbReference>
<dbReference type="CDD" id="cd07067">
    <property type="entry name" value="HP_PGM_like"/>
    <property type="match status" value="1"/>
</dbReference>
<proteinExistence type="predicted"/>
<accession>A0A364K104</accession>
<dbReference type="AlphaFoldDB" id="A0A364K104"/>
<gene>
    <name evidence="1" type="ORF">DL897_16670</name>
</gene>
<keyword evidence="2" id="KW-1185">Reference proteome</keyword>
<dbReference type="PANTHER" id="PTHR48100">
    <property type="entry name" value="BROAD-SPECIFICITY PHOSPHATASE YOR283W-RELATED"/>
    <property type="match status" value="1"/>
</dbReference>
<name>A0A364K104_9BACL</name>
<dbReference type="GO" id="GO:0005737">
    <property type="term" value="C:cytoplasm"/>
    <property type="evidence" value="ECO:0007669"/>
    <property type="project" value="TreeGrafter"/>
</dbReference>
<dbReference type="EMBL" id="QJKK01000015">
    <property type="protein sequence ID" value="RAL21372.1"/>
    <property type="molecule type" value="Genomic_DNA"/>
</dbReference>
<dbReference type="Pfam" id="PF00300">
    <property type="entry name" value="His_Phos_1"/>
    <property type="match status" value="1"/>
</dbReference>
<protein>
    <submittedName>
        <fullName evidence="1">Histidine phosphatase family protein</fullName>
    </submittedName>
</protein>